<sequence length="284" mass="32234">MLVAFHNYRTCFPIKENIFITDENIIPTLDESILSALGNTFNTDKVYGEDIHPEIMKRFENILTCGLKKEIKEEIIKKYLIPANGKLLDAPKLNVELQGLLTELVKARDKKVEERQQQLGTALATISYIMDTLVKGNFNKINTITILTDVTKLLSDLHWEDTVTRRKLIAANLDKNIVKSVDSSIRYSFLFGEKFNENVKSANAIKKSAASILKPSNINTQKPNNKNRSHGIQLLGNYQGPPRQGQYKQGGGEGRYQQRTSVRLQQRRPAAKAYHPARRPVRQS</sequence>
<organism evidence="2 3">
    <name type="scientific">Galleria mellonella</name>
    <name type="common">Greater wax moth</name>
    <dbReference type="NCBI Taxonomy" id="7137"/>
    <lineage>
        <taxon>Eukaryota</taxon>
        <taxon>Metazoa</taxon>
        <taxon>Ecdysozoa</taxon>
        <taxon>Arthropoda</taxon>
        <taxon>Hexapoda</taxon>
        <taxon>Insecta</taxon>
        <taxon>Pterygota</taxon>
        <taxon>Neoptera</taxon>
        <taxon>Endopterygota</taxon>
        <taxon>Lepidoptera</taxon>
        <taxon>Glossata</taxon>
        <taxon>Ditrysia</taxon>
        <taxon>Pyraloidea</taxon>
        <taxon>Pyralidae</taxon>
        <taxon>Galleriinae</taxon>
        <taxon>Galleria</taxon>
    </lineage>
</organism>
<reference evidence="3" key="1">
    <citation type="submission" date="2025-08" db="UniProtKB">
        <authorList>
            <consortium name="RefSeq"/>
        </authorList>
    </citation>
    <scope>IDENTIFICATION</scope>
    <source>
        <tissue evidence="3">Whole larvae</tissue>
    </source>
</reference>
<dbReference type="GeneID" id="128201971"/>
<dbReference type="Proteomes" id="UP001652740">
    <property type="component" value="Unplaced"/>
</dbReference>
<dbReference type="PANTHER" id="PTHR34239">
    <property type="entry name" value="APPLE DOMAIN-CONTAINING PROTEIN"/>
    <property type="match status" value="1"/>
</dbReference>
<feature type="region of interest" description="Disordered" evidence="1">
    <location>
        <begin position="216"/>
        <end position="284"/>
    </location>
</feature>
<protein>
    <submittedName>
        <fullName evidence="3">Uncharacterized protein LOC128201971</fullName>
    </submittedName>
</protein>
<name>A0ABM3MYX0_GALME</name>
<accession>A0ABM3MYX0</accession>
<proteinExistence type="predicted"/>
<gene>
    <name evidence="3" type="primary">LOC128201971</name>
</gene>
<feature type="compositionally biased region" description="Polar residues" evidence="1">
    <location>
        <begin position="217"/>
        <end position="226"/>
    </location>
</feature>
<dbReference type="PANTHER" id="PTHR34239:SF2">
    <property type="entry name" value="TRANSPOSABLE ELEMENT P TRANSPOSASE_THAP9 CONSERVED DOMAIN-CONTAINING PROTEIN"/>
    <property type="match status" value="1"/>
</dbReference>
<feature type="compositionally biased region" description="Basic residues" evidence="1">
    <location>
        <begin position="265"/>
        <end position="284"/>
    </location>
</feature>
<evidence type="ECO:0000313" key="3">
    <source>
        <dbReference type="RefSeq" id="XP_052756552.1"/>
    </source>
</evidence>
<evidence type="ECO:0000313" key="2">
    <source>
        <dbReference type="Proteomes" id="UP001652740"/>
    </source>
</evidence>
<dbReference type="RefSeq" id="XP_052756552.1">
    <property type="nucleotide sequence ID" value="XM_052900592.1"/>
</dbReference>
<evidence type="ECO:0000256" key="1">
    <source>
        <dbReference type="SAM" id="MobiDB-lite"/>
    </source>
</evidence>
<keyword evidence="2" id="KW-1185">Reference proteome</keyword>